<dbReference type="RefSeq" id="WP_003860628.1">
    <property type="nucleotide sequence ID" value="NZ_CP011309.1"/>
</dbReference>
<dbReference type="Proteomes" id="UP000034037">
    <property type="component" value="Chromosome"/>
</dbReference>
<organism evidence="3 4">
    <name type="scientific">[Brevibacterium] flavum</name>
    <dbReference type="NCBI Taxonomy" id="92706"/>
    <lineage>
        <taxon>Bacteria</taxon>
        <taxon>Bacillati</taxon>
        <taxon>Actinomycetota</taxon>
        <taxon>Actinomycetes</taxon>
        <taxon>Mycobacteriales</taxon>
        <taxon>Corynebacteriaceae</taxon>
        <taxon>Corynebacterium</taxon>
    </lineage>
</organism>
<evidence type="ECO:0000313" key="3">
    <source>
        <dbReference type="EMBL" id="AKF26608.1"/>
    </source>
</evidence>
<gene>
    <name evidence="3" type="ORF">YH66_03095</name>
</gene>
<dbReference type="InterPro" id="IPR039448">
    <property type="entry name" value="Beta_helix"/>
</dbReference>
<accession>A0A0F6Z4N1</accession>
<dbReference type="Gene3D" id="2.160.20.10">
    <property type="entry name" value="Single-stranded right-handed beta-helix, Pectin lyase-like"/>
    <property type="match status" value="2"/>
</dbReference>
<dbReference type="SUPFAM" id="SSF51126">
    <property type="entry name" value="Pectin lyase-like"/>
    <property type="match status" value="1"/>
</dbReference>
<feature type="region of interest" description="Disordered" evidence="1">
    <location>
        <begin position="501"/>
        <end position="548"/>
    </location>
</feature>
<protein>
    <recommendedName>
        <fullName evidence="2">Right handed beta helix domain-containing protein</fullName>
    </recommendedName>
</protein>
<proteinExistence type="predicted"/>
<dbReference type="InterPro" id="IPR012334">
    <property type="entry name" value="Pectin_lyas_fold"/>
</dbReference>
<dbReference type="HOGENOM" id="CLU_572011_0_0_11"/>
<dbReference type="SMART" id="SM00710">
    <property type="entry name" value="PbH1"/>
    <property type="match status" value="8"/>
</dbReference>
<name>A0A0F6Z4N1_9CORY</name>
<dbReference type="EMBL" id="CP011309">
    <property type="protein sequence ID" value="AKF26608.1"/>
    <property type="molecule type" value="Genomic_DNA"/>
</dbReference>
<reference evidence="3 4" key="1">
    <citation type="submission" date="2015-04" db="EMBL/GenBank/DDBJ databases">
        <title>Complete Genome Sequence of Brevibacterium flavum ATCC 15168.</title>
        <authorList>
            <person name="Ahn J."/>
            <person name="Park G."/>
            <person name="Jeon W."/>
            <person name="Jang Y."/>
            <person name="Jang M."/>
            <person name="Lee H."/>
            <person name="Lee H."/>
        </authorList>
    </citation>
    <scope>NUCLEOTIDE SEQUENCE [LARGE SCALE GENOMIC DNA]</scope>
    <source>
        <strain evidence="3 4">ATCC 15168</strain>
    </source>
</reference>
<evidence type="ECO:0000256" key="1">
    <source>
        <dbReference type="SAM" id="MobiDB-lite"/>
    </source>
</evidence>
<dbReference type="InterPro" id="IPR006626">
    <property type="entry name" value="PbH1"/>
</dbReference>
<dbReference type="PROSITE" id="PS51257">
    <property type="entry name" value="PROKAR_LIPOPROTEIN"/>
    <property type="match status" value="1"/>
</dbReference>
<dbReference type="AlphaFoldDB" id="A0A0F6Z4N1"/>
<feature type="domain" description="Right handed beta helix" evidence="2">
    <location>
        <begin position="189"/>
        <end position="343"/>
    </location>
</feature>
<evidence type="ECO:0000313" key="4">
    <source>
        <dbReference type="Proteomes" id="UP000034037"/>
    </source>
</evidence>
<keyword evidence="4" id="KW-1185">Reference proteome</keyword>
<dbReference type="Pfam" id="PF13229">
    <property type="entry name" value="Beta_helix"/>
    <property type="match status" value="1"/>
</dbReference>
<evidence type="ECO:0000259" key="2">
    <source>
        <dbReference type="Pfam" id="PF13229"/>
    </source>
</evidence>
<sequence length="548" mass="57566">MNRISGLVFTPLAIIALLGFVGCSNPPVSAGPFTYYVSADGDDSANGLNPESAWKTLDRASTQQLKPGDTIMLIGNKPLVGELSLDSADAGDPSNPVHVTSERDFPGIEAEGPAGITIIDTSGVIVEDISVSVSHDHSEEATDGVLLHATEGSGMHSDITVQRVRVTGAYNGIAASSAAPGDGFDDVIIQDAIVRDCIRNGIITYGPTAPDYGHKNIRVLDSVVSGTKGISDITTNSGSGIVIGSVEDAVVERNEAFNNGALSNADEGPIGIWTHDSTRVLVRDNRSHDNSSQRSDGGGFGLDIATTNSTMERNYSYNNAGPGFLLIAHQGGGSSGANVVRYNASIGDSWLNAYHGGISAIGGFSSSEDEPQIEDTKIHHNTVFPAPSSGAAALKLRGNLDGITVHHNILDTSAGDAPSIAAIDVSADSKVNFIANQLAVNQFTRTPVFDWNGERAQTVEQAEALVQDSFDNFEYAPIYPGGFEISTVLDTIAWTQPVSVPSPVPGDSTPATKDLAGNTVEEPNSYVGAINPTFSDQNARRQRTFERR</sequence>
<dbReference type="InterPro" id="IPR011050">
    <property type="entry name" value="Pectin_lyase_fold/virulence"/>
</dbReference>